<dbReference type="OMA" id="MMNASLK"/>
<dbReference type="Proteomes" id="UP000014760">
    <property type="component" value="Unassembled WGS sequence"/>
</dbReference>
<dbReference type="FunCoup" id="R7UNG3">
    <property type="interactions" value="1612"/>
</dbReference>
<protein>
    <recommendedName>
        <fullName evidence="7">Centromere/kinetochore protein zw10 homolog</fullName>
    </recommendedName>
</protein>
<evidence type="ECO:0000313" key="5">
    <source>
        <dbReference type="EnsemblMetazoa" id="CapteP135408"/>
    </source>
</evidence>
<dbReference type="PANTHER" id="PTHR12205">
    <property type="entry name" value="CENTROMERE/KINETOCHORE PROTEIN ZW10"/>
    <property type="match status" value="1"/>
</dbReference>
<proteinExistence type="predicted"/>
<feature type="domain" description="Centromere/kinetochore protein zw10 C-terminal" evidence="2">
    <location>
        <begin position="416"/>
        <end position="547"/>
    </location>
</feature>
<evidence type="ECO:0000259" key="1">
    <source>
        <dbReference type="Pfam" id="PF20665"/>
    </source>
</evidence>
<dbReference type="GO" id="GO:1990423">
    <property type="term" value="C:RZZ complex"/>
    <property type="evidence" value="ECO:0007669"/>
    <property type="project" value="TreeGrafter"/>
</dbReference>
<dbReference type="Pfam" id="PF22766">
    <property type="entry name" value="ZW10_C2"/>
    <property type="match status" value="1"/>
</dbReference>
<sequence length="731" mass="82832">LSSEELSAQSELERMVEELYSRVLEALQRKYSSVLSSDDHTQGLATSVLHQFNVIRPKFYQVEKSANVDPGQLRRLDRRLAMVDRLVQLHEVLQAISESIKDKLYLRSIEHLEAANNMLGRLHCREEIEHSVRKVFQTEVCILREKLLYDLSETWNKLLRWSPATPSQTPTSVTLEVSQGEGDHDLLICVVQAMSSVGMLDSRVKTLCDRLLKSVISAVTSERGTLLSVLDEVDSYTLQLTHPGTPSPVPPAEAFQKLESVFVFLHRPLHDIIIKDKIPVTLIEKIGEHLCKRLFEAIYNNCLSLAVPKTGVQQWAEYNSMVLLAEKFEDFLQDLDYFSTGQESLMDHLNNVNSMFASIKSQDLLRRANEFMTQELMNSVLINVDHPLGNLRGQENEEREKYVKDCKQRTSTLGYKLPQCQISMPIRGLMCMAYDTLKEAETGSLEGTAHIQSSFQSLFDLYCDVVPSYHKEKLTNLPLLAALHHNNCMFVAHHLITIDRIFQLNREKSSPRSSQGLEGFAELVPRVKKMGNEGFSRHIGMKTGQLCDHIAAAEGFSCVADDDGKQAKLAVQNMMHHLRHISTIWRDVLPKVIYYRGIGHLLHSAVTDIIKCVLAIEEFSVDDCESLQEVLSIIVESAVDLFRLEESSQGNPEVVIHEYVPCWMRFKELGRLLGYSLQQMSDRWADGKGPLAVHFTGHEVAQIVVAIFENTSKRDALLAQLRSRPSIHVSS</sequence>
<dbReference type="GO" id="GO:0005737">
    <property type="term" value="C:cytoplasm"/>
    <property type="evidence" value="ECO:0007669"/>
    <property type="project" value="GOC"/>
</dbReference>
<accession>R7UNG3</accession>
<organism evidence="4">
    <name type="scientific">Capitella teleta</name>
    <name type="common">Polychaete worm</name>
    <dbReference type="NCBI Taxonomy" id="283909"/>
    <lineage>
        <taxon>Eukaryota</taxon>
        <taxon>Metazoa</taxon>
        <taxon>Spiralia</taxon>
        <taxon>Lophotrochozoa</taxon>
        <taxon>Annelida</taxon>
        <taxon>Polychaeta</taxon>
        <taxon>Sedentaria</taxon>
        <taxon>Scolecida</taxon>
        <taxon>Capitellidae</taxon>
        <taxon>Capitella</taxon>
    </lineage>
</organism>
<reference evidence="4 6" key="2">
    <citation type="journal article" date="2013" name="Nature">
        <title>Insights into bilaterian evolution from three spiralian genomes.</title>
        <authorList>
            <person name="Simakov O."/>
            <person name="Marletaz F."/>
            <person name="Cho S.J."/>
            <person name="Edsinger-Gonzales E."/>
            <person name="Havlak P."/>
            <person name="Hellsten U."/>
            <person name="Kuo D.H."/>
            <person name="Larsson T."/>
            <person name="Lv J."/>
            <person name="Arendt D."/>
            <person name="Savage R."/>
            <person name="Osoegawa K."/>
            <person name="de Jong P."/>
            <person name="Grimwood J."/>
            <person name="Chapman J.A."/>
            <person name="Shapiro H."/>
            <person name="Aerts A."/>
            <person name="Otillar R.P."/>
            <person name="Terry A.Y."/>
            <person name="Boore J.L."/>
            <person name="Grigoriev I.V."/>
            <person name="Lindberg D.R."/>
            <person name="Seaver E.C."/>
            <person name="Weisblat D.A."/>
            <person name="Putnam N.H."/>
            <person name="Rokhsar D.S."/>
        </authorList>
    </citation>
    <scope>NUCLEOTIDE SEQUENCE</scope>
    <source>
        <strain evidence="4 6">I ESC-2004</strain>
    </source>
</reference>
<reference evidence="5" key="3">
    <citation type="submission" date="2015-06" db="UniProtKB">
        <authorList>
            <consortium name="EnsemblMetazoa"/>
        </authorList>
    </citation>
    <scope>IDENTIFICATION</scope>
</reference>
<dbReference type="AlphaFoldDB" id="R7UNG3"/>
<dbReference type="PANTHER" id="PTHR12205:SF0">
    <property type="entry name" value="CENTROMERE_KINETOCHORE PROTEIN ZW10 HOMOLOG"/>
    <property type="match status" value="1"/>
</dbReference>
<feature type="non-terminal residue" evidence="4">
    <location>
        <position position="1"/>
    </location>
</feature>
<dbReference type="Pfam" id="PF20665">
    <property type="entry name" value="Zw10_middle"/>
    <property type="match status" value="1"/>
</dbReference>
<dbReference type="EnsemblMetazoa" id="CapteT135408">
    <property type="protein sequence ID" value="CapteP135408"/>
    <property type="gene ID" value="CapteG135408"/>
</dbReference>
<dbReference type="Pfam" id="PF20666">
    <property type="entry name" value="ZW10_C"/>
    <property type="match status" value="1"/>
</dbReference>
<feature type="domain" description="ZW10 C-terminal helical" evidence="3">
    <location>
        <begin position="570"/>
        <end position="721"/>
    </location>
</feature>
<dbReference type="EMBL" id="AMQN01006993">
    <property type="status" value="NOT_ANNOTATED_CDS"/>
    <property type="molecule type" value="Genomic_DNA"/>
</dbReference>
<dbReference type="InterPro" id="IPR055148">
    <property type="entry name" value="ZW10_C_2"/>
</dbReference>
<dbReference type="GO" id="GO:0007094">
    <property type="term" value="P:mitotic spindle assembly checkpoint signaling"/>
    <property type="evidence" value="ECO:0007669"/>
    <property type="project" value="TreeGrafter"/>
</dbReference>
<reference evidence="6" key="1">
    <citation type="submission" date="2012-12" db="EMBL/GenBank/DDBJ databases">
        <authorList>
            <person name="Hellsten U."/>
            <person name="Grimwood J."/>
            <person name="Chapman J.A."/>
            <person name="Shapiro H."/>
            <person name="Aerts A."/>
            <person name="Otillar R.P."/>
            <person name="Terry A.Y."/>
            <person name="Boore J.L."/>
            <person name="Simakov O."/>
            <person name="Marletaz F."/>
            <person name="Cho S.-J."/>
            <person name="Edsinger-Gonzales E."/>
            <person name="Havlak P."/>
            <person name="Kuo D.-H."/>
            <person name="Larsson T."/>
            <person name="Lv J."/>
            <person name="Arendt D."/>
            <person name="Savage R."/>
            <person name="Osoegawa K."/>
            <person name="de Jong P."/>
            <person name="Lindberg D.R."/>
            <person name="Seaver E.C."/>
            <person name="Weisblat D.A."/>
            <person name="Putnam N.H."/>
            <person name="Grigoriev I.V."/>
            <person name="Rokhsar D.S."/>
        </authorList>
    </citation>
    <scope>NUCLEOTIDE SEQUENCE</scope>
    <source>
        <strain evidence="6">I ESC-2004</strain>
    </source>
</reference>
<dbReference type="InterPro" id="IPR048344">
    <property type="entry name" value="Zw10_middle"/>
</dbReference>
<evidence type="ECO:0000313" key="4">
    <source>
        <dbReference type="EMBL" id="ELU07623.1"/>
    </source>
</evidence>
<dbReference type="InterPro" id="IPR046362">
    <property type="entry name" value="Zw10/DSL1_C_sf"/>
</dbReference>
<dbReference type="STRING" id="283909.R7UNG3"/>
<evidence type="ECO:0008006" key="7">
    <source>
        <dbReference type="Google" id="ProtNLM"/>
    </source>
</evidence>
<dbReference type="HOGENOM" id="CLU_012948_0_0_1"/>
<name>R7UNG3_CAPTE</name>
<evidence type="ECO:0000259" key="3">
    <source>
        <dbReference type="Pfam" id="PF22766"/>
    </source>
</evidence>
<gene>
    <name evidence="4" type="ORF">CAPTEDRAFT_135408</name>
</gene>
<dbReference type="OrthoDB" id="534815at2759"/>
<evidence type="ECO:0000259" key="2">
    <source>
        <dbReference type="Pfam" id="PF20666"/>
    </source>
</evidence>
<dbReference type="InterPro" id="IPR048343">
    <property type="entry name" value="ZW10_C"/>
</dbReference>
<keyword evidence="6" id="KW-1185">Reference proteome</keyword>
<evidence type="ECO:0000313" key="6">
    <source>
        <dbReference type="Proteomes" id="UP000014760"/>
    </source>
</evidence>
<dbReference type="GO" id="GO:0006888">
    <property type="term" value="P:endoplasmic reticulum to Golgi vesicle-mediated transport"/>
    <property type="evidence" value="ECO:0007669"/>
    <property type="project" value="TreeGrafter"/>
</dbReference>
<dbReference type="Gene3D" id="1.10.357.150">
    <property type="match status" value="1"/>
</dbReference>
<dbReference type="EMBL" id="KB299712">
    <property type="protein sequence ID" value="ELU07623.1"/>
    <property type="molecule type" value="Genomic_DNA"/>
</dbReference>
<feature type="domain" description="Centromere/kinetochore protein zw10 middle" evidence="1">
    <location>
        <begin position="151"/>
        <end position="372"/>
    </location>
</feature>